<dbReference type="AlphaFoldDB" id="A0AAU8DJD7"/>
<dbReference type="Gene3D" id="3.90.1010.10">
    <property type="match status" value="1"/>
</dbReference>
<dbReference type="CDD" id="cd06664">
    <property type="entry name" value="IscU_like"/>
    <property type="match status" value="1"/>
</dbReference>
<dbReference type="Pfam" id="PF01592">
    <property type="entry name" value="NifU_N"/>
    <property type="match status" value="1"/>
</dbReference>
<evidence type="ECO:0000313" key="2">
    <source>
        <dbReference type="EMBL" id="XCG61885.1"/>
    </source>
</evidence>
<sequence>MQMQQLYQEIILDHYRAPHHHGLREPFDAEVHHVNPTCGDEVTVRVELADARDAGTTVVDVSHDSVGCSISQASTSVMTDLVIGRSVPEALAVLDSFTDMITSRGTDAGDEDVLGDGVAFAGVSKYPARVKCALLGWMAFKDATAQAVTGHLDHASNPDDTTTHRSN</sequence>
<feature type="domain" description="NIF system FeS cluster assembly NifU N-terminal" evidence="1">
    <location>
        <begin position="7"/>
        <end position="132"/>
    </location>
</feature>
<dbReference type="NCBIfam" id="TIGR01994">
    <property type="entry name" value="SUF_scaf_2"/>
    <property type="match status" value="1"/>
</dbReference>
<evidence type="ECO:0000259" key="1">
    <source>
        <dbReference type="Pfam" id="PF01592"/>
    </source>
</evidence>
<gene>
    <name evidence="2" type="primary">sufU</name>
    <name evidence="2" type="ORF">ABLG96_11350</name>
</gene>
<dbReference type="EMBL" id="CP159218">
    <property type="protein sequence ID" value="XCG61885.1"/>
    <property type="molecule type" value="Genomic_DNA"/>
</dbReference>
<proteinExistence type="predicted"/>
<dbReference type="PANTHER" id="PTHR10093">
    <property type="entry name" value="IRON-SULFUR CLUSTER ASSEMBLY ENZYME NIFU HOMOLOG"/>
    <property type="match status" value="1"/>
</dbReference>
<dbReference type="SUPFAM" id="SSF82649">
    <property type="entry name" value="SufE/NifU"/>
    <property type="match status" value="1"/>
</dbReference>
<dbReference type="GO" id="GO:0051536">
    <property type="term" value="F:iron-sulfur cluster binding"/>
    <property type="evidence" value="ECO:0007669"/>
    <property type="project" value="InterPro"/>
</dbReference>
<reference evidence="2" key="1">
    <citation type="submission" date="2024-05" db="EMBL/GenBank/DDBJ databases">
        <authorList>
            <person name="Cai S.Y."/>
            <person name="Jin L.M."/>
            <person name="Li H.R."/>
        </authorList>
    </citation>
    <scope>NUCLEOTIDE SEQUENCE</scope>
    <source>
        <strain evidence="2">A5-74</strain>
    </source>
</reference>
<organism evidence="2">
    <name type="scientific">Nakamurella sp. A5-74</name>
    <dbReference type="NCBI Taxonomy" id="3158264"/>
    <lineage>
        <taxon>Bacteria</taxon>
        <taxon>Bacillati</taxon>
        <taxon>Actinomycetota</taxon>
        <taxon>Actinomycetes</taxon>
        <taxon>Nakamurellales</taxon>
        <taxon>Nakamurellaceae</taxon>
        <taxon>Nakamurella</taxon>
    </lineage>
</organism>
<dbReference type="GO" id="GO:0016226">
    <property type="term" value="P:iron-sulfur cluster assembly"/>
    <property type="evidence" value="ECO:0007669"/>
    <property type="project" value="InterPro"/>
</dbReference>
<protein>
    <submittedName>
        <fullName evidence="2">Fe-S cluster assembly sulfur transfer protein SufU</fullName>
    </submittedName>
</protein>
<name>A0AAU8DJD7_9ACTN</name>
<dbReference type="RefSeq" id="WP_353647501.1">
    <property type="nucleotide sequence ID" value="NZ_CP159218.1"/>
</dbReference>
<accession>A0AAU8DJD7</accession>
<dbReference type="GO" id="GO:0005506">
    <property type="term" value="F:iron ion binding"/>
    <property type="evidence" value="ECO:0007669"/>
    <property type="project" value="InterPro"/>
</dbReference>
<dbReference type="InterPro" id="IPR002871">
    <property type="entry name" value="NIF_FeS_clus_asmbl_NifU_N"/>
</dbReference>